<feature type="region of interest" description="Disordered" evidence="1">
    <location>
        <begin position="45"/>
        <end position="75"/>
    </location>
</feature>
<sequence length="75" mass="8609">MHLSLAEPAAPHRHPICGRRPNALPAHCYPQQPLHRSLNLSHNTLLTDNHANTPRTPLVKQRFDIPRRGQEQQKQ</sequence>
<organism evidence="2 3">
    <name type="scientific">Portunus trituberculatus</name>
    <name type="common">Swimming crab</name>
    <name type="synonym">Neptunus trituberculatus</name>
    <dbReference type="NCBI Taxonomy" id="210409"/>
    <lineage>
        <taxon>Eukaryota</taxon>
        <taxon>Metazoa</taxon>
        <taxon>Ecdysozoa</taxon>
        <taxon>Arthropoda</taxon>
        <taxon>Crustacea</taxon>
        <taxon>Multicrustacea</taxon>
        <taxon>Malacostraca</taxon>
        <taxon>Eumalacostraca</taxon>
        <taxon>Eucarida</taxon>
        <taxon>Decapoda</taxon>
        <taxon>Pleocyemata</taxon>
        <taxon>Brachyura</taxon>
        <taxon>Eubrachyura</taxon>
        <taxon>Portunoidea</taxon>
        <taxon>Portunidae</taxon>
        <taxon>Portuninae</taxon>
        <taxon>Portunus</taxon>
    </lineage>
</organism>
<keyword evidence="3" id="KW-1185">Reference proteome</keyword>
<protein>
    <submittedName>
        <fullName evidence="2">Uncharacterized protein</fullName>
    </submittedName>
</protein>
<comment type="caution">
    <text evidence="2">The sequence shown here is derived from an EMBL/GenBank/DDBJ whole genome shotgun (WGS) entry which is preliminary data.</text>
</comment>
<evidence type="ECO:0000256" key="1">
    <source>
        <dbReference type="SAM" id="MobiDB-lite"/>
    </source>
</evidence>
<evidence type="ECO:0000313" key="2">
    <source>
        <dbReference type="EMBL" id="MPC09724.1"/>
    </source>
</evidence>
<dbReference type="Proteomes" id="UP000324222">
    <property type="component" value="Unassembled WGS sequence"/>
</dbReference>
<gene>
    <name evidence="2" type="ORF">E2C01_002344</name>
</gene>
<dbReference type="AlphaFoldDB" id="A0A5B7CM15"/>
<reference evidence="2 3" key="1">
    <citation type="submission" date="2019-05" db="EMBL/GenBank/DDBJ databases">
        <title>Another draft genome of Portunus trituberculatus and its Hox gene families provides insights of decapod evolution.</title>
        <authorList>
            <person name="Jeong J.-H."/>
            <person name="Song I."/>
            <person name="Kim S."/>
            <person name="Choi T."/>
            <person name="Kim D."/>
            <person name="Ryu S."/>
            <person name="Kim W."/>
        </authorList>
    </citation>
    <scope>NUCLEOTIDE SEQUENCE [LARGE SCALE GENOMIC DNA]</scope>
    <source>
        <tissue evidence="2">Muscle</tissue>
    </source>
</reference>
<name>A0A5B7CM15_PORTR</name>
<accession>A0A5B7CM15</accession>
<feature type="compositionally biased region" description="Polar residues" evidence="1">
    <location>
        <begin position="45"/>
        <end position="55"/>
    </location>
</feature>
<proteinExistence type="predicted"/>
<evidence type="ECO:0000313" key="3">
    <source>
        <dbReference type="Proteomes" id="UP000324222"/>
    </source>
</evidence>
<dbReference type="EMBL" id="VSRR010000082">
    <property type="protein sequence ID" value="MPC09724.1"/>
    <property type="molecule type" value="Genomic_DNA"/>
</dbReference>
<feature type="compositionally biased region" description="Basic and acidic residues" evidence="1">
    <location>
        <begin position="61"/>
        <end position="75"/>
    </location>
</feature>